<evidence type="ECO:0000313" key="7">
    <source>
        <dbReference type="EMBL" id="APO68590.1"/>
    </source>
</evidence>
<dbReference type="OrthoDB" id="9795242at2"/>
<evidence type="ECO:0000259" key="6">
    <source>
        <dbReference type="PROSITE" id="PS50977"/>
    </source>
</evidence>
<dbReference type="RefSeq" id="WP_074069209.1">
    <property type="nucleotide sequence ID" value="NZ_CP017101.1"/>
</dbReference>
<evidence type="ECO:0000256" key="2">
    <source>
        <dbReference type="ARBA" id="ARBA00023125"/>
    </source>
</evidence>
<reference evidence="7 8" key="1">
    <citation type="submission" date="2016-09" db="EMBL/GenBank/DDBJ databases">
        <title>The complete genome sequences of Rhizobium gallicum, symbiovars gallicum and phaseoli, symbionts associated to common bean (Phaseolus vulgaris).</title>
        <authorList>
            <person name="Bustos P."/>
            <person name="Santamaria R.I."/>
            <person name="Perez-Carrascal O.M."/>
            <person name="Juarez S."/>
            <person name="Lozano L."/>
            <person name="Martinez-Flores I."/>
            <person name="Martinez-Romero E."/>
            <person name="Cevallos M."/>
            <person name="Romero D."/>
            <person name="Davila G."/>
            <person name="Gonzalez V."/>
        </authorList>
    </citation>
    <scope>NUCLEOTIDE SEQUENCE [LARGE SCALE GENOMIC DNA]</scope>
    <source>
        <strain evidence="7 8">IE4872</strain>
    </source>
</reference>
<dbReference type="Proteomes" id="UP000184749">
    <property type="component" value="Chromosome"/>
</dbReference>
<evidence type="ECO:0000256" key="1">
    <source>
        <dbReference type="ARBA" id="ARBA00023015"/>
    </source>
</evidence>
<gene>
    <name evidence="7" type="ORF">IE4872_CH02988</name>
</gene>
<feature type="DNA-binding region" description="H-T-H motif" evidence="4">
    <location>
        <begin position="47"/>
        <end position="66"/>
    </location>
</feature>
<dbReference type="PROSITE" id="PS50977">
    <property type="entry name" value="HTH_TETR_2"/>
    <property type="match status" value="1"/>
</dbReference>
<dbReference type="AlphaFoldDB" id="A0A1L5NL03"/>
<dbReference type="InterPro" id="IPR001647">
    <property type="entry name" value="HTH_TetR"/>
</dbReference>
<keyword evidence="3" id="KW-0804">Transcription</keyword>
<accession>A0A1L5NL03</accession>
<name>A0A1L5NL03_9HYPH</name>
<dbReference type="PROSITE" id="PS01081">
    <property type="entry name" value="HTH_TETR_1"/>
    <property type="match status" value="1"/>
</dbReference>
<dbReference type="InterPro" id="IPR023772">
    <property type="entry name" value="DNA-bd_HTH_TetR-type_CS"/>
</dbReference>
<proteinExistence type="predicted"/>
<sequence>MQKSDRKPQACESTPSRARGRPRAFDRQAALAKATRLFWLKGFEATSMTDLTEAMGIGSPSLYAAFGSKEALYAEAVRYYRESYEALVWAKFHSARTAREAIASFLLDSAAALTGCVADIPHGCMVALSSVGSEGHLELGELARSARAVTLERLKARLDRAVADGEVPVATDVHALSRFVQTVQFGMSILARDGASRAELEAVAEVSILGWDARIRSDTDSA</sequence>
<protein>
    <submittedName>
        <fullName evidence="7">TetR family transcriptional regulator protein</fullName>
    </submittedName>
</protein>
<dbReference type="Gene3D" id="1.10.10.60">
    <property type="entry name" value="Homeodomain-like"/>
    <property type="match status" value="1"/>
</dbReference>
<dbReference type="InterPro" id="IPR036271">
    <property type="entry name" value="Tet_transcr_reg_TetR-rel_C_sf"/>
</dbReference>
<dbReference type="PANTHER" id="PTHR47506">
    <property type="entry name" value="TRANSCRIPTIONAL REGULATORY PROTEIN"/>
    <property type="match status" value="1"/>
</dbReference>
<evidence type="ECO:0000256" key="4">
    <source>
        <dbReference type="PROSITE-ProRule" id="PRU00335"/>
    </source>
</evidence>
<evidence type="ECO:0000313" key="8">
    <source>
        <dbReference type="Proteomes" id="UP000184749"/>
    </source>
</evidence>
<keyword evidence="2 4" id="KW-0238">DNA-binding</keyword>
<dbReference type="SUPFAM" id="SSF48498">
    <property type="entry name" value="Tetracyclin repressor-like, C-terminal domain"/>
    <property type="match status" value="1"/>
</dbReference>
<feature type="region of interest" description="Disordered" evidence="5">
    <location>
        <begin position="1"/>
        <end position="22"/>
    </location>
</feature>
<organism evidence="7 8">
    <name type="scientific">Rhizobium gallicum</name>
    <dbReference type="NCBI Taxonomy" id="56730"/>
    <lineage>
        <taxon>Bacteria</taxon>
        <taxon>Pseudomonadati</taxon>
        <taxon>Pseudomonadota</taxon>
        <taxon>Alphaproteobacteria</taxon>
        <taxon>Hyphomicrobiales</taxon>
        <taxon>Rhizobiaceae</taxon>
        <taxon>Rhizobium/Agrobacterium group</taxon>
        <taxon>Rhizobium</taxon>
    </lineage>
</organism>
<keyword evidence="1" id="KW-0805">Transcription regulation</keyword>
<dbReference type="SUPFAM" id="SSF46689">
    <property type="entry name" value="Homeodomain-like"/>
    <property type="match status" value="1"/>
</dbReference>
<dbReference type="EMBL" id="CP017101">
    <property type="protein sequence ID" value="APO68590.1"/>
    <property type="molecule type" value="Genomic_DNA"/>
</dbReference>
<dbReference type="PANTHER" id="PTHR47506:SF1">
    <property type="entry name" value="HTH-TYPE TRANSCRIPTIONAL REGULATOR YJDC"/>
    <property type="match status" value="1"/>
</dbReference>
<feature type="domain" description="HTH tetR-type" evidence="6">
    <location>
        <begin position="24"/>
        <end position="84"/>
    </location>
</feature>
<dbReference type="Pfam" id="PF00440">
    <property type="entry name" value="TetR_N"/>
    <property type="match status" value="1"/>
</dbReference>
<dbReference type="STRING" id="56730.IE4872_CH02988"/>
<dbReference type="InterPro" id="IPR009057">
    <property type="entry name" value="Homeodomain-like_sf"/>
</dbReference>
<evidence type="ECO:0000256" key="5">
    <source>
        <dbReference type="SAM" id="MobiDB-lite"/>
    </source>
</evidence>
<dbReference type="GO" id="GO:0003677">
    <property type="term" value="F:DNA binding"/>
    <property type="evidence" value="ECO:0007669"/>
    <property type="project" value="UniProtKB-UniRule"/>
</dbReference>
<dbReference type="Gene3D" id="1.10.357.10">
    <property type="entry name" value="Tetracycline Repressor, domain 2"/>
    <property type="match status" value="1"/>
</dbReference>
<evidence type="ECO:0000256" key="3">
    <source>
        <dbReference type="ARBA" id="ARBA00023163"/>
    </source>
</evidence>